<dbReference type="Proteomes" id="UP000247591">
    <property type="component" value="Unassembled WGS sequence"/>
</dbReference>
<dbReference type="EMBL" id="QJSP01000011">
    <property type="protein sequence ID" value="PYE15144.1"/>
    <property type="molecule type" value="Genomic_DNA"/>
</dbReference>
<dbReference type="RefSeq" id="WP_110471135.1">
    <property type="nucleotide sequence ID" value="NZ_QJSP01000011.1"/>
</dbReference>
<dbReference type="PROSITE" id="PS51186">
    <property type="entry name" value="GNAT"/>
    <property type="match status" value="1"/>
</dbReference>
<organism evidence="4 5">
    <name type="scientific">Williamsia limnetica</name>
    <dbReference type="NCBI Taxonomy" id="882452"/>
    <lineage>
        <taxon>Bacteria</taxon>
        <taxon>Bacillati</taxon>
        <taxon>Actinomycetota</taxon>
        <taxon>Actinomycetes</taxon>
        <taxon>Mycobacteriales</taxon>
        <taxon>Nocardiaceae</taxon>
        <taxon>Williamsia</taxon>
    </lineage>
</organism>
<reference evidence="4 5" key="1">
    <citation type="submission" date="2018-06" db="EMBL/GenBank/DDBJ databases">
        <title>Genomic Encyclopedia of Type Strains, Phase IV (KMG-IV): sequencing the most valuable type-strain genomes for metagenomic binning, comparative biology and taxonomic classification.</title>
        <authorList>
            <person name="Goeker M."/>
        </authorList>
    </citation>
    <scope>NUCLEOTIDE SEQUENCE [LARGE SCALE GENOMIC DNA]</scope>
    <source>
        <strain evidence="4 5">DSM 45521</strain>
    </source>
</reference>
<dbReference type="InterPro" id="IPR000182">
    <property type="entry name" value="GNAT_dom"/>
</dbReference>
<evidence type="ECO:0000313" key="4">
    <source>
        <dbReference type="EMBL" id="PYE15144.1"/>
    </source>
</evidence>
<keyword evidence="2" id="KW-0012">Acyltransferase</keyword>
<proteinExistence type="predicted"/>
<feature type="domain" description="N-acetyltransferase" evidence="3">
    <location>
        <begin position="1"/>
        <end position="159"/>
    </location>
</feature>
<dbReference type="InterPro" id="IPR016181">
    <property type="entry name" value="Acyl_CoA_acyltransferase"/>
</dbReference>
<evidence type="ECO:0000256" key="2">
    <source>
        <dbReference type="ARBA" id="ARBA00023315"/>
    </source>
</evidence>
<dbReference type="Gene3D" id="3.40.630.30">
    <property type="match status" value="1"/>
</dbReference>
<dbReference type="PANTHER" id="PTHR43877">
    <property type="entry name" value="AMINOALKYLPHOSPHONATE N-ACETYLTRANSFERASE-RELATED-RELATED"/>
    <property type="match status" value="1"/>
</dbReference>
<dbReference type="SUPFAM" id="SSF55729">
    <property type="entry name" value="Acyl-CoA N-acyltransferases (Nat)"/>
    <property type="match status" value="1"/>
</dbReference>
<protein>
    <submittedName>
        <fullName evidence="4">Acetyltransferase (GNAT) family protein</fullName>
    </submittedName>
</protein>
<keyword evidence="1 4" id="KW-0808">Transferase</keyword>
<dbReference type="GO" id="GO:0016747">
    <property type="term" value="F:acyltransferase activity, transferring groups other than amino-acyl groups"/>
    <property type="evidence" value="ECO:0007669"/>
    <property type="project" value="InterPro"/>
</dbReference>
<dbReference type="OrthoDB" id="70840at2"/>
<accession>A0A318RLN8</accession>
<name>A0A318RLN8_WILLI</name>
<dbReference type="PANTHER" id="PTHR43877:SF2">
    <property type="entry name" value="AMINOALKYLPHOSPHONATE N-ACETYLTRANSFERASE-RELATED"/>
    <property type="match status" value="1"/>
</dbReference>
<dbReference type="InterPro" id="IPR050832">
    <property type="entry name" value="Bact_Acetyltransf"/>
</dbReference>
<keyword evidence="5" id="KW-1185">Reference proteome</keyword>
<dbReference type="CDD" id="cd04301">
    <property type="entry name" value="NAT_SF"/>
    <property type="match status" value="1"/>
</dbReference>
<comment type="caution">
    <text evidence="4">The sequence shown here is derived from an EMBL/GenBank/DDBJ whole genome shotgun (WGS) entry which is preliminary data.</text>
</comment>
<evidence type="ECO:0000259" key="3">
    <source>
        <dbReference type="PROSITE" id="PS51186"/>
    </source>
</evidence>
<dbReference type="AlphaFoldDB" id="A0A318RLN8"/>
<gene>
    <name evidence="4" type="ORF">DFR67_111220</name>
</gene>
<sequence>MTVADSLQLIRVRRRDPLARTVLSGLAIEYSHRYGGTSCHWFSTLTTQAVDAGGAFLVAVADGVAVAGGAYRRIDEQTAELTCIWTSSTSRRRGLARRMLVDLEADIAEQGHRRAVVTTGPREPEAHGLYLDAGYRPLAAGSDADRTGLHGFDKDIPAGASLAVSA</sequence>
<dbReference type="Pfam" id="PF00583">
    <property type="entry name" value="Acetyltransf_1"/>
    <property type="match status" value="1"/>
</dbReference>
<evidence type="ECO:0000313" key="5">
    <source>
        <dbReference type="Proteomes" id="UP000247591"/>
    </source>
</evidence>
<evidence type="ECO:0000256" key="1">
    <source>
        <dbReference type="ARBA" id="ARBA00022679"/>
    </source>
</evidence>